<accession>A0A843UGN5</accession>
<dbReference type="PIRSF" id="PIRSF000332">
    <property type="entry name" value="FMO"/>
    <property type="match status" value="1"/>
</dbReference>
<evidence type="ECO:0000313" key="8">
    <source>
        <dbReference type="Proteomes" id="UP000652761"/>
    </source>
</evidence>
<keyword evidence="4" id="KW-0521">NADP</keyword>
<dbReference type="GO" id="GO:0050660">
    <property type="term" value="F:flavin adenine dinucleotide binding"/>
    <property type="evidence" value="ECO:0007669"/>
    <property type="project" value="InterPro"/>
</dbReference>
<dbReference type="InterPro" id="IPR036188">
    <property type="entry name" value="FAD/NAD-bd_sf"/>
</dbReference>
<dbReference type="Proteomes" id="UP000652761">
    <property type="component" value="Unassembled WGS sequence"/>
</dbReference>
<dbReference type="GO" id="GO:0050661">
    <property type="term" value="F:NADP binding"/>
    <property type="evidence" value="ECO:0007669"/>
    <property type="project" value="InterPro"/>
</dbReference>
<reference evidence="7" key="1">
    <citation type="submission" date="2017-07" db="EMBL/GenBank/DDBJ databases">
        <title>Taro Niue Genome Assembly and Annotation.</title>
        <authorList>
            <person name="Atibalentja N."/>
            <person name="Keating K."/>
            <person name="Fields C.J."/>
        </authorList>
    </citation>
    <scope>NUCLEOTIDE SEQUENCE</scope>
    <source>
        <strain evidence="7">Niue_2</strain>
        <tissue evidence="7">Leaf</tissue>
    </source>
</reference>
<protein>
    <recommendedName>
        <fullName evidence="6">Flavin-containing monooxygenase</fullName>
        <ecNumber evidence="6">1.-.-.-</ecNumber>
    </recommendedName>
</protein>
<dbReference type="InterPro" id="IPR000960">
    <property type="entry name" value="Flavin_mOase"/>
</dbReference>
<proteinExistence type="inferred from homology"/>
<evidence type="ECO:0000256" key="1">
    <source>
        <dbReference type="ARBA" id="ARBA00009183"/>
    </source>
</evidence>
<evidence type="ECO:0000256" key="6">
    <source>
        <dbReference type="RuleBase" id="RU361177"/>
    </source>
</evidence>
<comment type="similarity">
    <text evidence="1 6">Belongs to the FMO family.</text>
</comment>
<dbReference type="Pfam" id="PF00743">
    <property type="entry name" value="FMO-like"/>
    <property type="match status" value="1"/>
</dbReference>
<dbReference type="InterPro" id="IPR020946">
    <property type="entry name" value="Flavin_mOase-like"/>
</dbReference>
<keyword evidence="3 6" id="KW-0274">FAD</keyword>
<dbReference type="GO" id="GO:0004499">
    <property type="term" value="F:N,N-dimethylaniline monooxygenase activity"/>
    <property type="evidence" value="ECO:0007669"/>
    <property type="project" value="InterPro"/>
</dbReference>
<dbReference type="FunFam" id="3.50.50.60:FF:000169">
    <property type="entry name" value="Flavin-containing monooxygenase"/>
    <property type="match status" value="1"/>
</dbReference>
<dbReference type="EC" id="1.-.-.-" evidence="6"/>
<name>A0A843UGN5_COLES</name>
<evidence type="ECO:0000256" key="2">
    <source>
        <dbReference type="ARBA" id="ARBA00022630"/>
    </source>
</evidence>
<dbReference type="SUPFAM" id="SSF51905">
    <property type="entry name" value="FAD/NAD(P)-binding domain"/>
    <property type="match status" value="2"/>
</dbReference>
<dbReference type="AlphaFoldDB" id="A0A843UGN5"/>
<dbReference type="OrthoDB" id="66881at2759"/>
<organism evidence="7 8">
    <name type="scientific">Colocasia esculenta</name>
    <name type="common">Wild taro</name>
    <name type="synonym">Arum esculentum</name>
    <dbReference type="NCBI Taxonomy" id="4460"/>
    <lineage>
        <taxon>Eukaryota</taxon>
        <taxon>Viridiplantae</taxon>
        <taxon>Streptophyta</taxon>
        <taxon>Embryophyta</taxon>
        <taxon>Tracheophyta</taxon>
        <taxon>Spermatophyta</taxon>
        <taxon>Magnoliopsida</taxon>
        <taxon>Liliopsida</taxon>
        <taxon>Araceae</taxon>
        <taxon>Aroideae</taxon>
        <taxon>Colocasieae</taxon>
        <taxon>Colocasia</taxon>
    </lineage>
</organism>
<dbReference type="Gene3D" id="3.50.50.60">
    <property type="entry name" value="FAD/NAD(P)-binding domain"/>
    <property type="match status" value="3"/>
</dbReference>
<comment type="caution">
    <text evidence="7">The sequence shown here is derived from an EMBL/GenBank/DDBJ whole genome shotgun (WGS) entry which is preliminary data.</text>
</comment>
<dbReference type="PROSITE" id="PS51257">
    <property type="entry name" value="PROKAR_LIPOPROTEIN"/>
    <property type="match status" value="1"/>
</dbReference>
<keyword evidence="6" id="KW-0503">Monooxygenase</keyword>
<evidence type="ECO:0000256" key="3">
    <source>
        <dbReference type="ARBA" id="ARBA00022827"/>
    </source>
</evidence>
<dbReference type="PANTHER" id="PTHR23023">
    <property type="entry name" value="DIMETHYLANILINE MONOOXYGENASE"/>
    <property type="match status" value="1"/>
</dbReference>
<evidence type="ECO:0000313" key="7">
    <source>
        <dbReference type="EMBL" id="MQL85112.1"/>
    </source>
</evidence>
<dbReference type="EMBL" id="NMUH01000809">
    <property type="protein sequence ID" value="MQL85112.1"/>
    <property type="molecule type" value="Genomic_DNA"/>
</dbReference>
<gene>
    <name evidence="7" type="ORF">Taro_017628</name>
</gene>
<evidence type="ECO:0000256" key="4">
    <source>
        <dbReference type="ARBA" id="ARBA00022857"/>
    </source>
</evidence>
<keyword evidence="5 6" id="KW-0560">Oxidoreductase</keyword>
<evidence type="ECO:0000256" key="5">
    <source>
        <dbReference type="ARBA" id="ARBA00023002"/>
    </source>
</evidence>
<comment type="cofactor">
    <cofactor evidence="6">
        <name>FAD</name>
        <dbReference type="ChEBI" id="CHEBI:57692"/>
    </cofactor>
</comment>
<keyword evidence="2 6" id="KW-0285">Flavoprotein</keyword>
<sequence>MGKSVGIVGAGVSGLAACKCVMEKGFRPLVFEADAGIGGVWAHTFESTRLQTPQVSYRFSDFPWPEDVKEAYPNHRQVMDYLRAYAEHFGLLPHISFNSRVLGVEYVGASPEEMLSWDLWSGTGEAFGGGSAGKWHLTVCHHSGESSSTEVYEVDFVILCVGRYSGVPNIPTFPPKRGPEVFKGKVIHTMDYANMDDADAAELLRGKRVIVVGSQKSALDIALECAKINGQKYPCTMICRTSRWVVPDYVAWGVPLAFFYLNRFSELLIHKPGEGWLLSLLASLLTPLRWSLSKFAESYFKWNFPMKKYGMVPDHSFFHEMASCSIVMMHENFYDKLEDGSIIVKKSQSLSFCEKGVIIDDEAEPIESDLVIFATGYRGDQKLKQIFSAANIQKLVSTSSTNSTAVRSTIPRVPLYRECIHPRIPQLAILGLSESLSNLYTSEMRCKWLAHFLDGGFRLPNIRSMEESVMEWEKCMNRRSCIGVLHIWYNDQLCRDMGCDPRRKKGFLAYWLLPYGPTDYETLGLY</sequence>
<keyword evidence="8" id="KW-1185">Reference proteome</keyword>
<dbReference type="InterPro" id="IPR050346">
    <property type="entry name" value="FMO-like"/>
</dbReference>
<dbReference type="FunFam" id="3.50.50.60:FF:000170">
    <property type="entry name" value="Flavin-containing monooxygenase"/>
    <property type="match status" value="1"/>
</dbReference>